<dbReference type="OrthoDB" id="6439987at2"/>
<dbReference type="Proteomes" id="UP000032420">
    <property type="component" value="Chromosome I"/>
</dbReference>
<evidence type="ECO:0000256" key="1">
    <source>
        <dbReference type="ARBA" id="ARBA00022573"/>
    </source>
</evidence>
<comment type="similarity">
    <text evidence="5">Belongs to the CbiD family.</text>
</comment>
<comment type="function">
    <text evidence="5">Catalyzes the methylation of C-1 in cobalt-precorrin-5B to form cobalt-precorrin-6A.</text>
</comment>
<dbReference type="InterPro" id="IPR002748">
    <property type="entry name" value="CbiD"/>
</dbReference>
<dbReference type="PATRIC" id="fig|1495769.3.peg.36"/>
<evidence type="ECO:0000256" key="4">
    <source>
        <dbReference type="ARBA" id="ARBA00022691"/>
    </source>
</evidence>
<dbReference type="NCBIfam" id="NF000849">
    <property type="entry name" value="PRK00075.1-1"/>
    <property type="match status" value="1"/>
</dbReference>
<dbReference type="UniPathway" id="UPA00148">
    <property type="reaction ID" value="UER00227"/>
</dbReference>
<gene>
    <name evidence="5 7" type="primary">cbiD</name>
    <name evidence="7" type="ORF">CEM_042</name>
</gene>
<keyword evidence="4 5" id="KW-0949">S-adenosyl-L-methionine</keyword>
<dbReference type="GO" id="GO:0043780">
    <property type="term" value="F:cobalt-precorrin-5B C1-methyltransferase activity"/>
    <property type="evidence" value="ECO:0007669"/>
    <property type="project" value="RHEA"/>
</dbReference>
<dbReference type="Gene3D" id="3.30.2110.10">
    <property type="entry name" value="CbiD-like"/>
    <property type="match status" value="1"/>
</dbReference>
<evidence type="ECO:0000256" key="5">
    <source>
        <dbReference type="HAMAP-Rule" id="MF_00787"/>
    </source>
</evidence>
<dbReference type="NCBIfam" id="TIGR00312">
    <property type="entry name" value="cbiD"/>
    <property type="match status" value="1"/>
</dbReference>
<feature type="transmembrane region" description="Helical" evidence="6">
    <location>
        <begin position="157"/>
        <end position="182"/>
    </location>
</feature>
<dbReference type="HAMAP" id="MF_00787">
    <property type="entry name" value="CbiD"/>
    <property type="match status" value="1"/>
</dbReference>
<dbReference type="EC" id="2.1.1.195" evidence="5"/>
<name>A0A078KHN5_9GAMM</name>
<dbReference type="PIRSF" id="PIRSF026782">
    <property type="entry name" value="CbiD"/>
    <property type="match status" value="1"/>
</dbReference>
<accession>A0A078KHN5</accession>
<keyword evidence="8" id="KW-1185">Reference proteome</keyword>
<feature type="transmembrane region" description="Helical" evidence="6">
    <location>
        <begin position="6"/>
        <end position="28"/>
    </location>
</feature>
<reference evidence="7" key="1">
    <citation type="submission" date="2014-07" db="EMBL/GenBank/DDBJ databases">
        <authorList>
            <person name="Santos-Garcia Diego"/>
        </authorList>
    </citation>
    <scope>NUCLEOTIDE SEQUENCE</scope>
</reference>
<evidence type="ECO:0000256" key="3">
    <source>
        <dbReference type="ARBA" id="ARBA00022679"/>
    </source>
</evidence>
<dbReference type="InterPro" id="IPR036074">
    <property type="entry name" value="CbiD_sf"/>
</dbReference>
<evidence type="ECO:0000313" key="8">
    <source>
        <dbReference type="Proteomes" id="UP000032420"/>
    </source>
</evidence>
<keyword evidence="6" id="KW-0472">Membrane</keyword>
<dbReference type="STRING" id="1495769.CEM_042"/>
<keyword evidence="3 5" id="KW-0808">Transferase</keyword>
<evidence type="ECO:0000256" key="2">
    <source>
        <dbReference type="ARBA" id="ARBA00022603"/>
    </source>
</evidence>
<dbReference type="AlphaFoldDB" id="A0A078KHN5"/>
<dbReference type="KEGG" id="eme:CEM_042"/>
<comment type="catalytic activity">
    <reaction evidence="5">
        <text>Co-precorrin-5B + S-adenosyl-L-methionine = Co-precorrin-6A + S-adenosyl-L-homocysteine</text>
        <dbReference type="Rhea" id="RHEA:26285"/>
        <dbReference type="ChEBI" id="CHEBI:57856"/>
        <dbReference type="ChEBI" id="CHEBI:59789"/>
        <dbReference type="ChEBI" id="CHEBI:60063"/>
        <dbReference type="ChEBI" id="CHEBI:60064"/>
        <dbReference type="EC" id="2.1.1.195"/>
    </reaction>
</comment>
<dbReference type="GO" id="GO:0019251">
    <property type="term" value="P:anaerobic cobalamin biosynthetic process"/>
    <property type="evidence" value="ECO:0007669"/>
    <property type="project" value="UniProtKB-UniRule"/>
</dbReference>
<dbReference type="GO" id="GO:0032259">
    <property type="term" value="P:methylation"/>
    <property type="evidence" value="ECO:0007669"/>
    <property type="project" value="UniProtKB-KW"/>
</dbReference>
<comment type="pathway">
    <text evidence="5">Cofactor biosynthesis; adenosylcobalamin biosynthesis; cob(II)yrinate a,c-diamide from sirohydrochlorin (anaerobic route): step 6/10.</text>
</comment>
<sequence length="354" mass="38288">MYLRGWTTGCCATAATIAAYFALSNGYFPKKVIVNLPKGDNPLFGLVIQKKGFKWASAGVVKNAGDDPDVTHGVLIISTVRTLFKKTGIIFKSGPGVGIVTKSGLPIAPGEPAINPIPRKIIIDNIIKFIGYLPNIEIEISVPGGEKLVKKTLNERLGIIGGISILGTTGIVIPFSCSAWIYSIHQSIDVAIAEKITHIACSIGIVSENSIKKIYKTEKVAFIKIGNFIWIMLKYLQKHPVKKLSLAGGIAKILKLAKGILDLNSQIGGSINLIFLASLARYKGASLKLCKCIIMANTVMEGFLLAISKNINLGDFIAKKAKELISYILKNNILVYVIIYDRQGICIGKSNKLF</sequence>
<dbReference type="PANTHER" id="PTHR35863:SF1">
    <property type="entry name" value="COBALT-PRECORRIN-5B C(1)-METHYLTRANSFERASE"/>
    <property type="match status" value="1"/>
</dbReference>
<proteinExistence type="inferred from homology"/>
<dbReference type="Pfam" id="PF01888">
    <property type="entry name" value="CbiD"/>
    <property type="match status" value="1"/>
</dbReference>
<organism evidence="7 8">
    <name type="scientific">Candidatus Johnevansia muelleri</name>
    <dbReference type="NCBI Taxonomy" id="1495769"/>
    <lineage>
        <taxon>Bacteria</taxon>
        <taxon>Pseudomonadati</taxon>
        <taxon>Pseudomonadota</taxon>
        <taxon>Gammaproteobacteria</taxon>
        <taxon>Candidatus Johnevansiales</taxon>
        <taxon>Candidatus Johnevansiaceae</taxon>
        <taxon>Candidatus Johnevansia</taxon>
    </lineage>
</organism>
<keyword evidence="6" id="KW-1133">Transmembrane helix</keyword>
<keyword evidence="1 5" id="KW-0169">Cobalamin biosynthesis</keyword>
<keyword evidence="2 5" id="KW-0489">Methyltransferase</keyword>
<dbReference type="EMBL" id="LM655252">
    <property type="protein sequence ID" value="CDZ16314.1"/>
    <property type="molecule type" value="Genomic_DNA"/>
</dbReference>
<evidence type="ECO:0000313" key="7">
    <source>
        <dbReference type="EMBL" id="CDZ16314.1"/>
    </source>
</evidence>
<evidence type="ECO:0000256" key="6">
    <source>
        <dbReference type="SAM" id="Phobius"/>
    </source>
</evidence>
<dbReference type="HOGENOM" id="CLU_041273_0_0_6"/>
<dbReference type="SUPFAM" id="SSF111342">
    <property type="entry name" value="CbiD-like"/>
    <property type="match status" value="1"/>
</dbReference>
<protein>
    <recommendedName>
        <fullName evidence="5">Cobalt-precorrin-5B C(1)-methyltransferase</fullName>
        <ecNumber evidence="5">2.1.1.195</ecNumber>
    </recommendedName>
    <alternativeName>
        <fullName evidence="5">Cobalt-precorrin-6A synthase</fullName>
    </alternativeName>
</protein>
<keyword evidence="6" id="KW-0812">Transmembrane</keyword>
<dbReference type="PANTHER" id="PTHR35863">
    <property type="entry name" value="COBALT-PRECORRIN-5B C(1)-METHYLTRANSFERASE"/>
    <property type="match status" value="1"/>
</dbReference>